<name>A0A141CKF1_9BILA</name>
<proteinExistence type="inferred from homology"/>
<evidence type="ECO:0000256" key="3">
    <source>
        <dbReference type="ARBA" id="ARBA00021007"/>
    </source>
</evidence>
<comment type="catalytic activity">
    <reaction evidence="8 9">
        <text>a ubiquinone + NADH + 5 H(+)(in) = a ubiquinol + NAD(+) + 4 H(+)(out)</text>
        <dbReference type="Rhea" id="RHEA:29091"/>
        <dbReference type="Rhea" id="RHEA-COMP:9565"/>
        <dbReference type="Rhea" id="RHEA-COMP:9566"/>
        <dbReference type="ChEBI" id="CHEBI:15378"/>
        <dbReference type="ChEBI" id="CHEBI:16389"/>
        <dbReference type="ChEBI" id="CHEBI:17976"/>
        <dbReference type="ChEBI" id="CHEBI:57540"/>
        <dbReference type="ChEBI" id="CHEBI:57945"/>
        <dbReference type="EC" id="7.1.1.2"/>
    </reaction>
</comment>
<comment type="subcellular location">
    <subcellularLocation>
        <location evidence="1">Membrane</location>
    </subcellularLocation>
    <subcellularLocation>
        <location evidence="9">Mitochondrion membrane</location>
        <topology evidence="9">Multi-pass membrane protein</topology>
    </subcellularLocation>
</comment>
<evidence type="ECO:0000256" key="5">
    <source>
        <dbReference type="ARBA" id="ARBA00022692"/>
    </source>
</evidence>
<dbReference type="EMBL" id="KP899751">
    <property type="protein sequence ID" value="AKS03997.1"/>
    <property type="molecule type" value="Genomic_DNA"/>
</dbReference>
<gene>
    <name evidence="10" type="primary">NADH3</name>
</gene>
<keyword evidence="4 9" id="KW-0813">Transport</keyword>
<feature type="transmembrane region" description="Helical" evidence="9">
    <location>
        <begin position="80"/>
        <end position="99"/>
    </location>
</feature>
<accession>A0A141CKF1</accession>
<keyword evidence="9 10" id="KW-0496">Mitochondrion</keyword>
<keyword evidence="6 9" id="KW-1133">Transmembrane helix</keyword>
<protein>
    <recommendedName>
        <fullName evidence="3 9">NADH-ubiquinone oxidoreductase chain 3</fullName>
        <ecNumber evidence="9">7.1.1.2</ecNumber>
    </recommendedName>
</protein>
<dbReference type="PANTHER" id="PTHR11058:SF9">
    <property type="entry name" value="NADH-UBIQUINONE OXIDOREDUCTASE CHAIN 3"/>
    <property type="match status" value="1"/>
</dbReference>
<dbReference type="EC" id="7.1.1.2" evidence="9"/>
<keyword evidence="5 9" id="KW-0812">Transmembrane</keyword>
<comment type="similarity">
    <text evidence="2 9">Belongs to the complex I subunit 3 family.</text>
</comment>
<evidence type="ECO:0000256" key="1">
    <source>
        <dbReference type="ARBA" id="ARBA00004370"/>
    </source>
</evidence>
<dbReference type="Pfam" id="PF00507">
    <property type="entry name" value="Oxidored_q4"/>
    <property type="match status" value="1"/>
</dbReference>
<evidence type="ECO:0000256" key="8">
    <source>
        <dbReference type="ARBA" id="ARBA00049551"/>
    </source>
</evidence>
<keyword evidence="9" id="KW-0679">Respiratory chain</keyword>
<keyword evidence="9" id="KW-0520">NAD</keyword>
<evidence type="ECO:0000256" key="6">
    <source>
        <dbReference type="ARBA" id="ARBA00022989"/>
    </source>
</evidence>
<sequence>MWVVLTIMIMAGIMVMLILTGIIINYKSILDKEKSSPFECGFDPVAIARLPFCMKFFLIAVVFLVFDIEVALLIPMPLSYSSIQIFLLILVSGLLYEWYYGGLNWMA</sequence>
<dbReference type="GO" id="GO:0031966">
    <property type="term" value="C:mitochondrial membrane"/>
    <property type="evidence" value="ECO:0007669"/>
    <property type="project" value="UniProtKB-SubCell"/>
</dbReference>
<dbReference type="AlphaFoldDB" id="A0A141CKF1"/>
<feature type="transmembrane region" description="Helical" evidence="9">
    <location>
        <begin position="6"/>
        <end position="26"/>
    </location>
</feature>
<dbReference type="GO" id="GO:0030964">
    <property type="term" value="C:NADH dehydrogenase complex"/>
    <property type="evidence" value="ECO:0007669"/>
    <property type="project" value="TreeGrafter"/>
</dbReference>
<reference evidence="10" key="1">
    <citation type="submission" date="2015-03" db="EMBL/GenBank/DDBJ databases">
        <title>Mitochondrial variation in chaetognaths.</title>
        <authorList>
            <person name="Marletaz F."/>
            <person name="Le Parco Y."/>
            <person name="Liu S."/>
            <person name="Peijnenburg K."/>
        </authorList>
    </citation>
    <scope>NUCLEOTIDE SEQUENCE</scope>
    <source>
        <strain evidence="10">SOR-9</strain>
    </source>
</reference>
<comment type="function">
    <text evidence="9">Core subunit of the mitochondrial membrane respiratory chain NADH dehydrogenase (Complex I) which catalyzes electron transfer from NADH through the respiratory chain, using ubiquinone as an electron acceptor. Essential for the catalytic activity of complex I.</text>
</comment>
<evidence type="ECO:0000256" key="7">
    <source>
        <dbReference type="ARBA" id="ARBA00023136"/>
    </source>
</evidence>
<dbReference type="InterPro" id="IPR038430">
    <property type="entry name" value="NDAH_ubi_oxred_su3_sf"/>
</dbReference>
<geneLocation type="mitochondrion" evidence="10"/>
<keyword evidence="9" id="KW-0249">Electron transport</keyword>
<dbReference type="InterPro" id="IPR000440">
    <property type="entry name" value="NADH_UbQ/plastoQ_OxRdtase_su3"/>
</dbReference>
<evidence type="ECO:0000256" key="9">
    <source>
        <dbReference type="RuleBase" id="RU003640"/>
    </source>
</evidence>
<evidence type="ECO:0000256" key="4">
    <source>
        <dbReference type="ARBA" id="ARBA00022448"/>
    </source>
</evidence>
<dbReference type="PANTHER" id="PTHR11058">
    <property type="entry name" value="NADH-UBIQUINONE OXIDOREDUCTASE CHAIN 3"/>
    <property type="match status" value="1"/>
</dbReference>
<feature type="transmembrane region" description="Helical" evidence="9">
    <location>
        <begin position="56"/>
        <end position="74"/>
    </location>
</feature>
<keyword evidence="9" id="KW-0830">Ubiquinone</keyword>
<evidence type="ECO:0000256" key="2">
    <source>
        <dbReference type="ARBA" id="ARBA00008472"/>
    </source>
</evidence>
<evidence type="ECO:0000313" key="10">
    <source>
        <dbReference type="EMBL" id="AKS03997.1"/>
    </source>
</evidence>
<dbReference type="GO" id="GO:0008137">
    <property type="term" value="F:NADH dehydrogenase (ubiquinone) activity"/>
    <property type="evidence" value="ECO:0007669"/>
    <property type="project" value="UniProtKB-UniRule"/>
</dbReference>
<keyword evidence="7 9" id="KW-0472">Membrane</keyword>
<keyword evidence="9" id="KW-1278">Translocase</keyword>
<organism evidence="10">
    <name type="scientific">Spadella cephaloptera</name>
    <dbReference type="NCBI Taxonomy" id="52888"/>
    <lineage>
        <taxon>Eukaryota</taxon>
        <taxon>Metazoa</taxon>
        <taxon>Spiralia</taxon>
        <taxon>Gnathifera</taxon>
        <taxon>Chaetognatha</taxon>
        <taxon>Sagittoidea</taxon>
        <taxon>Phragmophora</taxon>
        <taxon>Spadellidae</taxon>
        <taxon>Spadella</taxon>
    </lineage>
</organism>
<dbReference type="Gene3D" id="1.20.58.1610">
    <property type="entry name" value="NADH:ubiquinone/plastoquinone oxidoreductase, chain 3"/>
    <property type="match status" value="1"/>
</dbReference>